<name>A0ABZ0TCE9_9SPHI</name>
<dbReference type="RefSeq" id="WP_321560082.1">
    <property type="nucleotide sequence ID" value="NZ_CP139558.1"/>
</dbReference>
<keyword evidence="2" id="KW-1185">Reference proteome</keyword>
<dbReference type="Proteomes" id="UP001324380">
    <property type="component" value="Chromosome"/>
</dbReference>
<evidence type="ECO:0000313" key="2">
    <source>
        <dbReference type="Proteomes" id="UP001324380"/>
    </source>
</evidence>
<sequence>MKNLNTIAFRLVIFAVIAFSFSCKKLEESPQPQSSKSLTGTNSTLYTPETIFTAQQHVFTDIHICYDDKVFLLENGKLKRLVGNALVDVALPSSVYTNFHPTHLAISKDFTFYLRATTGIKIIKGGQVIKEYKVGQAPLQDYTTETFGDFNVAVDETDQSLIVGVPRLFNPGLVSTLKITKSGQASLLSQSDGETKGGFFTAFDVGGNPGQLWFTGLSSFNDNFYSQLYVYKLTSPPFNYTLQHTYGVDLGNHSPFPLEGALDTVGFLIMADIKISKDAKTIYLKNGEYESDTTANVGSVFRIRDNMVTEIAENVTNKRMAISKDGKTLYFAGQGLYKITF</sequence>
<reference evidence="1 2" key="1">
    <citation type="submission" date="2023-11" db="EMBL/GenBank/DDBJ databases">
        <title>Analysis of the Genomes of Mucilaginibacter gossypii cycad 4 and M. sabulilitoris SNA2: microbes with the potential for plant growth promotion.</title>
        <authorList>
            <person name="Hirsch A.M."/>
            <person name="Humm E."/>
            <person name="Rubbi M."/>
            <person name="Del Vecchio G."/>
            <person name="Ha S.M."/>
            <person name="Pellegrini M."/>
            <person name="Gunsalus R.P."/>
        </authorList>
    </citation>
    <scope>NUCLEOTIDE SEQUENCE [LARGE SCALE GENOMIC DNA]</scope>
    <source>
        <strain evidence="1 2">SNA2</strain>
    </source>
</reference>
<protein>
    <submittedName>
        <fullName evidence="1">Uncharacterized protein</fullName>
    </submittedName>
</protein>
<proteinExistence type="predicted"/>
<organism evidence="1 2">
    <name type="scientific">Mucilaginibacter sabulilitoris</name>
    <dbReference type="NCBI Taxonomy" id="1173583"/>
    <lineage>
        <taxon>Bacteria</taxon>
        <taxon>Pseudomonadati</taxon>
        <taxon>Bacteroidota</taxon>
        <taxon>Sphingobacteriia</taxon>
        <taxon>Sphingobacteriales</taxon>
        <taxon>Sphingobacteriaceae</taxon>
        <taxon>Mucilaginibacter</taxon>
    </lineage>
</organism>
<dbReference type="PROSITE" id="PS51257">
    <property type="entry name" value="PROKAR_LIPOPROTEIN"/>
    <property type="match status" value="1"/>
</dbReference>
<evidence type="ECO:0000313" key="1">
    <source>
        <dbReference type="EMBL" id="WPU90911.1"/>
    </source>
</evidence>
<dbReference type="EMBL" id="CP139558">
    <property type="protein sequence ID" value="WPU90911.1"/>
    <property type="molecule type" value="Genomic_DNA"/>
</dbReference>
<gene>
    <name evidence="1" type="ORF">SNE25_16450</name>
</gene>
<accession>A0ABZ0TCE9</accession>